<dbReference type="GO" id="GO:0005770">
    <property type="term" value="C:late endosome"/>
    <property type="evidence" value="ECO:0007669"/>
    <property type="project" value="TreeGrafter"/>
</dbReference>
<reference evidence="7" key="2">
    <citation type="journal article" date="2007" name="PLoS Biol.">
        <title>Survey sequencing and comparative analysis of the elephant shark (Callorhinchus milii) genome.</title>
        <authorList>
            <person name="Venkatesh B."/>
            <person name="Kirkness E.F."/>
            <person name="Loh Y.H."/>
            <person name="Halpern A.L."/>
            <person name="Lee A.P."/>
            <person name="Johnson J."/>
            <person name="Dandona N."/>
            <person name="Viswanathan L.D."/>
            <person name="Tay A."/>
            <person name="Venter J.C."/>
            <person name="Strausberg R.L."/>
            <person name="Brenner S."/>
        </authorList>
    </citation>
    <scope>NUCLEOTIDE SEQUENCE [LARGE SCALE GENOMIC DNA]</scope>
</reference>
<evidence type="ECO:0000313" key="6">
    <source>
        <dbReference type="Ensembl" id="ENSCMIP00000035400.1"/>
    </source>
</evidence>
<dbReference type="Ensembl" id="ENSCMIT00000035926.1">
    <property type="protein sequence ID" value="ENSCMIP00000035400.1"/>
    <property type="gene ID" value="ENSCMIG00000014980.1"/>
</dbReference>
<dbReference type="GeneTree" id="ENSGT00390000010672"/>
<keyword evidence="1" id="KW-0479">Metal-binding</keyword>
<dbReference type="InterPro" id="IPR001841">
    <property type="entry name" value="Znf_RING"/>
</dbReference>
<dbReference type="Pfam" id="PF23556">
    <property type="entry name" value="TPR_Vps41"/>
    <property type="match status" value="1"/>
</dbReference>
<dbReference type="Proteomes" id="UP000314986">
    <property type="component" value="Unassembled WGS sequence"/>
</dbReference>
<evidence type="ECO:0000256" key="1">
    <source>
        <dbReference type="ARBA" id="ARBA00022723"/>
    </source>
</evidence>
<proteinExistence type="predicted"/>
<evidence type="ECO:0000256" key="3">
    <source>
        <dbReference type="ARBA" id="ARBA00022833"/>
    </source>
</evidence>
<accession>A0A4W3JTW2</accession>
<dbReference type="STRING" id="7868.ENSCMIP00000035400"/>
<dbReference type="CDD" id="cd16687">
    <property type="entry name" value="RING-H2_Vps8"/>
    <property type="match status" value="1"/>
</dbReference>
<keyword evidence="2 4" id="KW-0863">Zinc-finger</keyword>
<reference evidence="7" key="1">
    <citation type="journal article" date="2006" name="Science">
        <title>Ancient noncoding elements conserved in the human genome.</title>
        <authorList>
            <person name="Venkatesh B."/>
            <person name="Kirkness E.F."/>
            <person name="Loh Y.H."/>
            <person name="Halpern A.L."/>
            <person name="Lee A.P."/>
            <person name="Johnson J."/>
            <person name="Dandona N."/>
            <person name="Viswanathan L.D."/>
            <person name="Tay A."/>
            <person name="Venter J.C."/>
            <person name="Strausberg R.L."/>
            <person name="Brenner S."/>
        </authorList>
    </citation>
    <scope>NUCLEOTIDE SEQUENCE [LARGE SCALE GENOMIC DNA]</scope>
</reference>
<evidence type="ECO:0000256" key="2">
    <source>
        <dbReference type="ARBA" id="ARBA00022771"/>
    </source>
</evidence>
<dbReference type="GO" id="GO:0033263">
    <property type="term" value="C:CORVET complex"/>
    <property type="evidence" value="ECO:0007669"/>
    <property type="project" value="TreeGrafter"/>
</dbReference>
<reference evidence="7" key="3">
    <citation type="journal article" date="2014" name="Nature">
        <title>Elephant shark genome provides unique insights into gnathostome evolution.</title>
        <authorList>
            <consortium name="International Elephant Shark Genome Sequencing Consortium"/>
            <person name="Venkatesh B."/>
            <person name="Lee A.P."/>
            <person name="Ravi V."/>
            <person name="Maurya A.K."/>
            <person name="Lian M.M."/>
            <person name="Swann J.B."/>
            <person name="Ohta Y."/>
            <person name="Flajnik M.F."/>
            <person name="Sutoh Y."/>
            <person name="Kasahara M."/>
            <person name="Hoon S."/>
            <person name="Gangu V."/>
            <person name="Roy S.W."/>
            <person name="Irimia M."/>
            <person name="Korzh V."/>
            <person name="Kondrychyn I."/>
            <person name="Lim Z.W."/>
            <person name="Tay B.H."/>
            <person name="Tohari S."/>
            <person name="Kong K.W."/>
            <person name="Ho S."/>
            <person name="Lorente-Galdos B."/>
            <person name="Quilez J."/>
            <person name="Marques-Bonet T."/>
            <person name="Raney B.J."/>
            <person name="Ingham P.W."/>
            <person name="Tay A."/>
            <person name="Hillier L.W."/>
            <person name="Minx P."/>
            <person name="Boehm T."/>
            <person name="Wilson R.K."/>
            <person name="Brenner S."/>
            <person name="Warren W.C."/>
        </authorList>
    </citation>
    <scope>NUCLEOTIDE SEQUENCE [LARGE SCALE GENOMIC DNA]</scope>
</reference>
<dbReference type="GO" id="GO:0005769">
    <property type="term" value="C:early endosome"/>
    <property type="evidence" value="ECO:0007669"/>
    <property type="project" value="TreeGrafter"/>
</dbReference>
<dbReference type="GO" id="GO:0008270">
    <property type="term" value="F:zinc ion binding"/>
    <property type="evidence" value="ECO:0007669"/>
    <property type="project" value="UniProtKB-KW"/>
</dbReference>
<name>A0A4W3JTW2_CALMI</name>
<sequence length="487" mass="55477">MTKDESVSFKEELFNHIHELLEINPRQTAMLILREFSSSIATILEILKDPQLLFQFLNGILDPSTVPWPFQDASLLNAEYHEKYIELLCQNKPDLVTTFLTMSESYRLEEAIEAVKKHHVHDALAYLLEKQGNVQGAVSVLLENLKNKLNSLAESFHFKQGNTELGEFNTEIPGLYNVQTSLEEMIKLCQRSSRNLNFEQKEALWFPLLELIMAPSHHLKTKISSPFADGIKLLTKMVLNSITDHIPPTAILQKVIQDPGYSMGKFGDVRDLTLGMLDTFVYEQTLMETTKNILNRDLHCSLSNLRAMMNRGLKPHHKICGICTKHYSERLSLEEEVILFSCGHIYHSYCLQSKDCFGEFGADQNWLCFKCTSSKRTGKTVNSVKPASQQMSLPTKIATKATRQTPDKEKTEDGILDPRQIATFDHMRTVFQNPSRLTLLLDLARHNAAVTDNTKIVPVESIHYFNQSSIIRSKNFQLQLVPPPLVD</sequence>
<evidence type="ECO:0000313" key="7">
    <source>
        <dbReference type="Proteomes" id="UP000314986"/>
    </source>
</evidence>
<dbReference type="InterPro" id="IPR056939">
    <property type="entry name" value="Znf_RING_Vps8"/>
</dbReference>
<dbReference type="InterPro" id="IPR045111">
    <property type="entry name" value="Vps41/Vps8"/>
</dbReference>
<evidence type="ECO:0000256" key="4">
    <source>
        <dbReference type="PROSITE-ProRule" id="PRU00175"/>
    </source>
</evidence>
<dbReference type="InParanoid" id="A0A4W3JTW2"/>
<protein>
    <recommendedName>
        <fullName evidence="5">RING-type domain-containing protein</fullName>
    </recommendedName>
</protein>
<dbReference type="PANTHER" id="PTHR12616">
    <property type="entry name" value="VACUOLAR PROTEIN SORTING VPS41"/>
    <property type="match status" value="1"/>
</dbReference>
<reference evidence="6" key="5">
    <citation type="submission" date="2025-09" db="UniProtKB">
        <authorList>
            <consortium name="Ensembl"/>
        </authorList>
    </citation>
    <scope>IDENTIFICATION</scope>
</reference>
<dbReference type="Pfam" id="PF23412">
    <property type="entry name" value="zf_RING_Vps8"/>
    <property type="match status" value="1"/>
</dbReference>
<dbReference type="AlphaFoldDB" id="A0A4W3JTW2"/>
<dbReference type="OMA" id="KADCTID"/>
<keyword evidence="7" id="KW-1185">Reference proteome</keyword>
<keyword evidence="3" id="KW-0862">Zinc</keyword>
<dbReference type="GO" id="GO:0034058">
    <property type="term" value="P:endosomal vesicle fusion"/>
    <property type="evidence" value="ECO:0007669"/>
    <property type="project" value="TreeGrafter"/>
</dbReference>
<dbReference type="GO" id="GO:0006623">
    <property type="term" value="P:protein targeting to vacuole"/>
    <property type="evidence" value="ECO:0007669"/>
    <property type="project" value="InterPro"/>
</dbReference>
<dbReference type="PROSITE" id="PS50089">
    <property type="entry name" value="ZF_RING_2"/>
    <property type="match status" value="1"/>
</dbReference>
<dbReference type="GO" id="GO:0030897">
    <property type="term" value="C:HOPS complex"/>
    <property type="evidence" value="ECO:0007669"/>
    <property type="project" value="TreeGrafter"/>
</dbReference>
<reference evidence="6" key="4">
    <citation type="submission" date="2025-08" db="UniProtKB">
        <authorList>
            <consortium name="Ensembl"/>
        </authorList>
    </citation>
    <scope>IDENTIFICATION</scope>
</reference>
<organism evidence="6 7">
    <name type="scientific">Callorhinchus milii</name>
    <name type="common">Ghost shark</name>
    <dbReference type="NCBI Taxonomy" id="7868"/>
    <lineage>
        <taxon>Eukaryota</taxon>
        <taxon>Metazoa</taxon>
        <taxon>Chordata</taxon>
        <taxon>Craniata</taxon>
        <taxon>Vertebrata</taxon>
        <taxon>Chondrichthyes</taxon>
        <taxon>Holocephali</taxon>
        <taxon>Chimaeriformes</taxon>
        <taxon>Callorhinchidae</taxon>
        <taxon>Callorhinchus</taxon>
    </lineage>
</organism>
<dbReference type="PANTHER" id="PTHR12616:SF8">
    <property type="entry name" value="VACUOLAR PROTEIN SORTING-ASSOCIATED PROTEIN 8 HOMOLOG"/>
    <property type="match status" value="1"/>
</dbReference>
<evidence type="ECO:0000259" key="5">
    <source>
        <dbReference type="PROSITE" id="PS50089"/>
    </source>
</evidence>
<feature type="domain" description="RING-type" evidence="5">
    <location>
        <begin position="320"/>
        <end position="372"/>
    </location>
</feature>